<feature type="chain" id="PRO_5047489912" evidence="8">
    <location>
        <begin position="30"/>
        <end position="1494"/>
    </location>
</feature>
<dbReference type="Gene3D" id="2.60.40.10">
    <property type="entry name" value="Immunoglobulins"/>
    <property type="match status" value="1"/>
</dbReference>
<dbReference type="EMBL" id="JAMZFW010000027">
    <property type="protein sequence ID" value="MCP1103454.1"/>
    <property type="molecule type" value="Genomic_DNA"/>
</dbReference>
<keyword evidence="7" id="KW-1133">Transmembrane helix</keyword>
<organism evidence="10 11">
    <name type="scientific">Aequitasia blattaphilus</name>
    <dbReference type="NCBI Taxonomy" id="2949332"/>
    <lineage>
        <taxon>Bacteria</taxon>
        <taxon>Bacillati</taxon>
        <taxon>Bacillota</taxon>
        <taxon>Clostridia</taxon>
        <taxon>Lachnospirales</taxon>
        <taxon>Lachnospiraceae</taxon>
        <taxon>Aequitasia</taxon>
    </lineage>
</organism>
<evidence type="ECO:0000256" key="1">
    <source>
        <dbReference type="ARBA" id="ARBA00004196"/>
    </source>
</evidence>
<dbReference type="Proteomes" id="UP001523566">
    <property type="component" value="Unassembled WGS sequence"/>
</dbReference>
<keyword evidence="11" id="KW-1185">Reference proteome</keyword>
<dbReference type="Gene3D" id="2.60.40.740">
    <property type="match status" value="2"/>
</dbReference>
<evidence type="ECO:0000256" key="7">
    <source>
        <dbReference type="SAM" id="Phobius"/>
    </source>
</evidence>
<evidence type="ECO:0000259" key="9">
    <source>
        <dbReference type="PROSITE" id="PS50847"/>
    </source>
</evidence>
<dbReference type="InterPro" id="IPR013378">
    <property type="entry name" value="InlB-like_B-rpt"/>
</dbReference>
<dbReference type="SUPFAM" id="SSF49478">
    <property type="entry name" value="Cna protein B-type domain"/>
    <property type="match status" value="1"/>
</dbReference>
<keyword evidence="7" id="KW-0472">Membrane</keyword>
<dbReference type="Pfam" id="PF09479">
    <property type="entry name" value="Flg_new"/>
    <property type="match status" value="2"/>
</dbReference>
<keyword evidence="3" id="KW-0964">Secreted</keyword>
<dbReference type="InterPro" id="IPR013783">
    <property type="entry name" value="Ig-like_fold"/>
</dbReference>
<dbReference type="PROSITE" id="PS50847">
    <property type="entry name" value="GRAM_POS_ANCHORING"/>
    <property type="match status" value="1"/>
</dbReference>
<sequence>MRKKKGLSSFLAWLLVVTMLIPSQMIALAQEPEEDERPSETVYTVQFVDADGNELKAVDITEGQEFPSEELPDLGEVPEGKEFWGWYTEAESEKANEDITKRATEVDEALATYNALSDEDKAAFDCGSLSNELKKEETEATEYDIAEGVVENIVLTPIYGNVQKELPTNPEPVAMAPMASFSGDKIELENGDVLTLNGTSFDVAGTNPISGGTITPGVTYVEIQDGATVTIDTIADTTIKYVYGDKATATFTGAGKLITDNGYSDQSQEVNLNTPNISILITGAGLRMESTVAGVAVERVIVDGANVDFRGDYIGLFARDIEIINGATFYAECYDRDMLVSTTYRPVTEKSKSVYGTRSIQILSGAEATSIGYQTGFFSYGDLLIDNATVTGTADGAGTLGGICAKGDMTITGGAHVEGYTNSDGIEPHYYTAGIATQGTLTITGSTTYVYGAATNSQEYRPMFGIWATGYNSDKTIEKDDHDVLVVDSATVIGQGGAAGICVGSRTSHDIGAVTRITNGAKVTGEGYGANGNCDGFSSLSQYYRGKVFVSDSELTATSVGLSNDSNHYANGLSAGYLTLDNAVLTATSASVGGHGIYLSYDYKSTNSTVVSTVSAENLPPEAYDSRPRCSFASVFGKYEQINGTYTGEGGISCTDSTNGHVLLSTTGTIDISSDETGVIAGGNLSVNDTNSDITIIGRTAPENNLVGVNAGGTVSVDKGTLTAVKAKDAGIIAKGDISATTGGTISGACTDLASTADDKGGVLSIEGDITADNGTINGTTVHPYSREAGDAHAAVHPCTDGKKIISKNNGIVNEYYSNKFQKIYKTGWQTAYAELGLTIQDSEFKEYTWTSHGATNWTDGANGNIEVNSGGTGLKATAIEPTEYLVANSKTPAATTAKVTKDGTSAHNVNFIVTLADSTSATLKKQVKKGDAAGDFTDDVTVKEVKKDDIYTYRVEMHLPTTGTAGYNKIEITDTLPTELTLSGTSPKSVTVKVGSTNLTLNGNDVENSGTKVGELTFTSGKLTLTLNAEGVKLLPDADAKVTMDITVKALADVAEGTTITNKATIVVNNDESTKDDSNDSKIVVIEQPKDLKKQVKNDSNVYVDTITINKGTEKILDYKISFKMPSTFAGYTDMIIVDEAPAGTTFEAGTTFKVDGTDIGTISTNSDNKLIKVELTAAQLTGYTGKDAVLNVKVKVPSDYSGDAKDGIVNTASYWINPAEKGGTGTNASKPGGTPDGTTSNTVSMNDAFSVTYDANGAATGTVPVDNDDHTIGSRVTVKDNTGSLAIPDYKFTGWNTKADGSGTFYDPKSSDQDKNSFLMPDENVTLYAQWEVSKDIGILKLNGSDGNSPMNGVEFELKEGLTSKGTKTSNPSGELDFTGLAAGTYKLYETKTLAGYQLPYGHWEITISEDTTTTPKSVKVEFAAKKALNGGTPPAVELDTAKNRYVIYNYKTYDLPKTGSTITAVMIMLMGLMILGFTGMVYIKKRKNRGV</sequence>
<dbReference type="InterPro" id="IPR041033">
    <property type="entry name" value="SpaA_PFL_dom_1"/>
</dbReference>
<keyword evidence="2" id="KW-0134">Cell wall</keyword>
<protein>
    <submittedName>
        <fullName evidence="10">Isopeptide-forming domain-containing fimbrial protein</fullName>
    </submittedName>
</protein>
<evidence type="ECO:0000256" key="3">
    <source>
        <dbReference type="ARBA" id="ARBA00022525"/>
    </source>
</evidence>
<dbReference type="RefSeq" id="WP_262067226.1">
    <property type="nucleotide sequence ID" value="NZ_JAMXOD010000027.1"/>
</dbReference>
<evidence type="ECO:0000313" key="10">
    <source>
        <dbReference type="EMBL" id="MCP1103454.1"/>
    </source>
</evidence>
<dbReference type="NCBIfam" id="TIGR04226">
    <property type="entry name" value="RrgB_K2N_iso_D2"/>
    <property type="match status" value="2"/>
</dbReference>
<feature type="signal peptide" evidence="8">
    <location>
        <begin position="1"/>
        <end position="29"/>
    </location>
</feature>
<evidence type="ECO:0000256" key="2">
    <source>
        <dbReference type="ARBA" id="ARBA00022512"/>
    </source>
</evidence>
<name>A0ABT1EC99_9FIRM</name>
<dbReference type="InterPro" id="IPR026466">
    <property type="entry name" value="Fim_isopep_form_D2_dom"/>
</dbReference>
<keyword evidence="7" id="KW-0812">Transmembrane</keyword>
<reference evidence="10 11" key="1">
    <citation type="journal article" date="2022" name="Genome Biol. Evol.">
        <title>Host diet, physiology and behaviors set the stage for Lachnospiraceae cladogenesis.</title>
        <authorList>
            <person name="Vera-Ponce De Leon A."/>
            <person name="Schneider M."/>
            <person name="Jahnes B.C."/>
            <person name="Sadowski V."/>
            <person name="Camuy-Velez L.A."/>
            <person name="Duan J."/>
            <person name="Sabree Z.L."/>
        </authorList>
    </citation>
    <scope>NUCLEOTIDE SEQUENCE [LARGE SCALE GENOMIC DNA]</scope>
    <source>
        <strain evidence="10 11">PAL113</strain>
    </source>
</reference>
<dbReference type="Gene3D" id="2.60.40.4270">
    <property type="entry name" value="Listeria-Bacteroides repeat domain"/>
    <property type="match status" value="1"/>
</dbReference>
<dbReference type="InterPro" id="IPR019931">
    <property type="entry name" value="LPXTG_anchor"/>
</dbReference>
<keyword evidence="4 8" id="KW-0732">Signal</keyword>
<gene>
    <name evidence="10" type="ORF">NK125_13685</name>
</gene>
<comment type="subcellular location">
    <subcellularLocation>
        <location evidence="1">Cell envelope</location>
    </subcellularLocation>
</comment>
<evidence type="ECO:0000256" key="6">
    <source>
        <dbReference type="SAM" id="MobiDB-lite"/>
    </source>
</evidence>
<accession>A0ABT1EC99</accession>
<proteinExistence type="predicted"/>
<dbReference type="NCBIfam" id="TIGR01167">
    <property type="entry name" value="LPXTG_anchor"/>
    <property type="match status" value="1"/>
</dbReference>
<feature type="transmembrane region" description="Helical" evidence="7">
    <location>
        <begin position="1465"/>
        <end position="1486"/>
    </location>
</feature>
<evidence type="ECO:0000256" key="5">
    <source>
        <dbReference type="ARBA" id="ARBA00023088"/>
    </source>
</evidence>
<dbReference type="InterPro" id="IPR042229">
    <property type="entry name" value="Listeria/Bacterioides_rpt_sf"/>
</dbReference>
<feature type="domain" description="Gram-positive cocci surface proteins LPxTG" evidence="9">
    <location>
        <begin position="1458"/>
        <end position="1494"/>
    </location>
</feature>
<evidence type="ECO:0000313" key="11">
    <source>
        <dbReference type="Proteomes" id="UP001523566"/>
    </source>
</evidence>
<keyword evidence="5" id="KW-0572">Peptidoglycan-anchor</keyword>
<dbReference type="Pfam" id="PF17802">
    <property type="entry name" value="SpaA"/>
    <property type="match status" value="1"/>
</dbReference>
<evidence type="ECO:0000256" key="4">
    <source>
        <dbReference type="ARBA" id="ARBA00022729"/>
    </source>
</evidence>
<evidence type="ECO:0000256" key="8">
    <source>
        <dbReference type="SAM" id="SignalP"/>
    </source>
</evidence>
<comment type="caution">
    <text evidence="10">The sequence shown here is derived from an EMBL/GenBank/DDBJ whole genome shotgun (WGS) entry which is preliminary data.</text>
</comment>
<feature type="region of interest" description="Disordered" evidence="6">
    <location>
        <begin position="1221"/>
        <end position="1242"/>
    </location>
</feature>